<dbReference type="Proteomes" id="UP000220102">
    <property type="component" value="Unassembled WGS sequence"/>
</dbReference>
<dbReference type="Gene3D" id="2.40.128.110">
    <property type="entry name" value="Lipid/polyisoprenoid-binding, YceI-like"/>
    <property type="match status" value="1"/>
</dbReference>
<keyword evidence="1" id="KW-0732">Signal</keyword>
<dbReference type="SUPFAM" id="SSF101874">
    <property type="entry name" value="YceI-like"/>
    <property type="match status" value="1"/>
</dbReference>
<reference evidence="3 4" key="1">
    <citation type="submission" date="2017-10" db="EMBL/GenBank/DDBJ databases">
        <title>Draft genome of Longibacter Salinarum.</title>
        <authorList>
            <person name="Goh K.M."/>
            <person name="Shamsir M.S."/>
            <person name="Lim S.W."/>
        </authorList>
    </citation>
    <scope>NUCLEOTIDE SEQUENCE [LARGE SCALE GENOMIC DNA]</scope>
    <source>
        <strain evidence="3 4">KCTC 52045</strain>
    </source>
</reference>
<evidence type="ECO:0000313" key="3">
    <source>
        <dbReference type="EMBL" id="PEN13289.1"/>
    </source>
</evidence>
<evidence type="ECO:0000256" key="1">
    <source>
        <dbReference type="SAM" id="SignalP"/>
    </source>
</evidence>
<protein>
    <submittedName>
        <fullName evidence="3">Polyisoprenoid-binding protein</fullName>
    </submittedName>
</protein>
<dbReference type="RefSeq" id="WP_098075894.1">
    <property type="nucleotide sequence ID" value="NZ_PDEQ01000005.1"/>
</dbReference>
<proteinExistence type="predicted"/>
<comment type="caution">
    <text evidence="3">The sequence shown here is derived from an EMBL/GenBank/DDBJ whole genome shotgun (WGS) entry which is preliminary data.</text>
</comment>
<evidence type="ECO:0000259" key="2">
    <source>
        <dbReference type="SMART" id="SM00867"/>
    </source>
</evidence>
<feature type="chain" id="PRO_5013151367" evidence="1">
    <location>
        <begin position="23"/>
        <end position="209"/>
    </location>
</feature>
<dbReference type="AlphaFoldDB" id="A0A2A8CX14"/>
<keyword evidence="4" id="KW-1185">Reference proteome</keyword>
<dbReference type="EMBL" id="PDEQ01000005">
    <property type="protein sequence ID" value="PEN13289.1"/>
    <property type="molecule type" value="Genomic_DNA"/>
</dbReference>
<dbReference type="PANTHER" id="PTHR34406:SF1">
    <property type="entry name" value="PROTEIN YCEI"/>
    <property type="match status" value="1"/>
</dbReference>
<dbReference type="OrthoDB" id="9811006at2"/>
<evidence type="ECO:0000313" key="4">
    <source>
        <dbReference type="Proteomes" id="UP000220102"/>
    </source>
</evidence>
<gene>
    <name evidence="3" type="ORF">CRI94_11665</name>
</gene>
<name>A0A2A8CX14_9BACT</name>
<feature type="domain" description="Lipid/polyisoprenoid-binding YceI-like" evidence="2">
    <location>
        <begin position="38"/>
        <end position="206"/>
    </location>
</feature>
<dbReference type="InterPro" id="IPR007372">
    <property type="entry name" value="Lipid/polyisoprenoid-bd_YceI"/>
</dbReference>
<sequence>MYTTITAVFTALLLFVSPNLDVSDPDPTPDTQPKETVTYQIDPAHTTLGFRIRHMGIAFVEGEFDTFEGTISYNADSLAATSSNVTVQTTSIDTDVEKRDNHLRSADFFEVETYPEMTFTSTSVQPTAQNHFRLIGDLTIKGTTKEVVFDVESAGPIQTDNGQRVGFHATTTIDRRDFGIDWGSELPGGIPAVGNEVQLVLDVEALAGS</sequence>
<dbReference type="SMART" id="SM00867">
    <property type="entry name" value="YceI"/>
    <property type="match status" value="1"/>
</dbReference>
<dbReference type="Pfam" id="PF04264">
    <property type="entry name" value="YceI"/>
    <property type="match status" value="1"/>
</dbReference>
<dbReference type="PANTHER" id="PTHR34406">
    <property type="entry name" value="PROTEIN YCEI"/>
    <property type="match status" value="1"/>
</dbReference>
<feature type="signal peptide" evidence="1">
    <location>
        <begin position="1"/>
        <end position="22"/>
    </location>
</feature>
<dbReference type="InterPro" id="IPR036761">
    <property type="entry name" value="TTHA0802/YceI-like_sf"/>
</dbReference>
<organism evidence="3 4">
    <name type="scientific">Longibacter salinarum</name>
    <dbReference type="NCBI Taxonomy" id="1850348"/>
    <lineage>
        <taxon>Bacteria</taxon>
        <taxon>Pseudomonadati</taxon>
        <taxon>Rhodothermota</taxon>
        <taxon>Rhodothermia</taxon>
        <taxon>Rhodothermales</taxon>
        <taxon>Salisaetaceae</taxon>
        <taxon>Longibacter</taxon>
    </lineage>
</organism>
<accession>A0A2A8CX14</accession>